<evidence type="ECO:0000313" key="10">
    <source>
        <dbReference type="EMBL" id="ADI17492.1"/>
    </source>
</evidence>
<proteinExistence type="predicted"/>
<organism evidence="10">
    <name type="scientific">uncultured beta proteobacterium HF0130_04F21</name>
    <dbReference type="NCBI Taxonomy" id="710819"/>
    <lineage>
        <taxon>Bacteria</taxon>
        <taxon>Pseudomonadati</taxon>
        <taxon>Pseudomonadota</taxon>
        <taxon>Betaproteobacteria</taxon>
        <taxon>Nitrosomonadales</taxon>
        <taxon>Nitrosomonadaceae</taxon>
        <taxon>environmental samples</taxon>
    </lineage>
</organism>
<evidence type="ECO:0000256" key="5">
    <source>
        <dbReference type="ARBA" id="ARBA00022985"/>
    </source>
</evidence>
<feature type="transmembrane region" description="Helical" evidence="8">
    <location>
        <begin position="236"/>
        <end position="259"/>
    </location>
</feature>
<evidence type="ECO:0000256" key="1">
    <source>
        <dbReference type="ARBA" id="ARBA00022475"/>
    </source>
</evidence>
<keyword evidence="5" id="KW-0448">Lipopolysaccharide biosynthesis</keyword>
<feature type="transmembrane region" description="Helical" evidence="8">
    <location>
        <begin position="274"/>
        <end position="298"/>
    </location>
</feature>
<dbReference type="InterPro" id="IPR029044">
    <property type="entry name" value="Nucleotide-diphossugar_trans"/>
</dbReference>
<dbReference type="InterPro" id="IPR001173">
    <property type="entry name" value="Glyco_trans_2-like"/>
</dbReference>
<keyword evidence="7 8" id="KW-0472">Membrane</keyword>
<protein>
    <submittedName>
        <fullName evidence="10">Glycosyltransferases involved in cell wall biogenesis</fullName>
    </submittedName>
</protein>
<keyword evidence="2" id="KW-0328">Glycosyltransferase</keyword>
<dbReference type="GO" id="GO:0009103">
    <property type="term" value="P:lipopolysaccharide biosynthetic process"/>
    <property type="evidence" value="ECO:0007669"/>
    <property type="project" value="UniProtKB-KW"/>
</dbReference>
<dbReference type="SUPFAM" id="SSF53448">
    <property type="entry name" value="Nucleotide-diphospho-sugar transferases"/>
    <property type="match status" value="1"/>
</dbReference>
<dbReference type="AlphaFoldDB" id="E0XST8"/>
<evidence type="ECO:0000259" key="9">
    <source>
        <dbReference type="Pfam" id="PF00535"/>
    </source>
</evidence>
<evidence type="ECO:0000256" key="3">
    <source>
        <dbReference type="ARBA" id="ARBA00022679"/>
    </source>
</evidence>
<evidence type="ECO:0000256" key="8">
    <source>
        <dbReference type="SAM" id="Phobius"/>
    </source>
</evidence>
<reference evidence="10" key="1">
    <citation type="journal article" date="2011" name="Environ. Microbiol.">
        <title>Time-series analyses of Monterey Bay coastal microbial picoplankton using a 'genome proxy' microarray.</title>
        <authorList>
            <person name="Rich V.I."/>
            <person name="Pham V.D."/>
            <person name="Eppley J."/>
            <person name="Shi Y."/>
            <person name="DeLong E.F."/>
        </authorList>
    </citation>
    <scope>NUCLEOTIDE SEQUENCE</scope>
</reference>
<dbReference type="GO" id="GO:0099621">
    <property type="term" value="F:undecaprenyl-phosphate 4-deoxy-4-formamido-L-arabinose transferase activity"/>
    <property type="evidence" value="ECO:0007669"/>
    <property type="project" value="TreeGrafter"/>
</dbReference>
<keyword evidence="1" id="KW-1003">Cell membrane</keyword>
<dbReference type="Gene3D" id="3.90.550.10">
    <property type="entry name" value="Spore Coat Polysaccharide Biosynthesis Protein SpsA, Chain A"/>
    <property type="match status" value="1"/>
</dbReference>
<keyword evidence="3 10" id="KW-0808">Transferase</keyword>
<name>E0XST8_9PROT</name>
<dbReference type="EMBL" id="GU474866">
    <property type="protein sequence ID" value="ADI17492.1"/>
    <property type="molecule type" value="Genomic_DNA"/>
</dbReference>
<evidence type="ECO:0000256" key="4">
    <source>
        <dbReference type="ARBA" id="ARBA00022692"/>
    </source>
</evidence>
<dbReference type="InterPro" id="IPR050256">
    <property type="entry name" value="Glycosyltransferase_2"/>
</dbReference>
<dbReference type="CAZy" id="GT2">
    <property type="family name" value="Glycosyltransferase Family 2"/>
</dbReference>
<evidence type="ECO:0000256" key="2">
    <source>
        <dbReference type="ARBA" id="ARBA00022676"/>
    </source>
</evidence>
<dbReference type="PANTHER" id="PTHR48090">
    <property type="entry name" value="UNDECAPRENYL-PHOSPHATE 4-DEOXY-4-FORMAMIDO-L-ARABINOSE TRANSFERASE-RELATED"/>
    <property type="match status" value="1"/>
</dbReference>
<dbReference type="PANTHER" id="PTHR48090:SF3">
    <property type="entry name" value="UNDECAPRENYL-PHOSPHATE 4-DEOXY-4-FORMAMIDO-L-ARABINOSE TRANSFERASE"/>
    <property type="match status" value="1"/>
</dbReference>
<evidence type="ECO:0000256" key="7">
    <source>
        <dbReference type="ARBA" id="ARBA00023136"/>
    </source>
</evidence>
<dbReference type="GO" id="GO:0005886">
    <property type="term" value="C:plasma membrane"/>
    <property type="evidence" value="ECO:0007669"/>
    <property type="project" value="TreeGrafter"/>
</dbReference>
<accession>E0XST8</accession>
<dbReference type="CDD" id="cd04187">
    <property type="entry name" value="DPM1_like_bac"/>
    <property type="match status" value="1"/>
</dbReference>
<evidence type="ECO:0000256" key="6">
    <source>
        <dbReference type="ARBA" id="ARBA00022989"/>
    </source>
</evidence>
<sequence>MKIKISLIIPILNEADAIPLLIEKTSVVMAQNFKNNFEVILVNDGSTDNSEEAIAKHEKNFSWLRYISLSRNYGQSTALQAGFDFSRGELIVTMDGDLQNDPEDIPNMIKILDKNSDIDVISGWRKDRKDFTLSRKLPSKIANKIISSVTGTKLNDYGCSLKVYRSEIIKNLRLYGEMHRFIPAIAADVGAKIVELPVRHYKRETGKSKYGIDRTVRVLLDLIWIKFSHKFILRPIHAFGGIALLMLVLGILIFLFLLFEKLVLGNDIGGRPLMVLGLLLTLIGTQFLAVGLIGEILTRIYHEPLGRKQYLIRKKNFSSEV</sequence>
<feature type="domain" description="Glycosyltransferase 2-like" evidence="9">
    <location>
        <begin position="6"/>
        <end position="172"/>
    </location>
</feature>
<keyword evidence="4 8" id="KW-0812">Transmembrane</keyword>
<keyword evidence="6 8" id="KW-1133">Transmembrane helix</keyword>
<dbReference type="Pfam" id="PF00535">
    <property type="entry name" value="Glycos_transf_2"/>
    <property type="match status" value="1"/>
</dbReference>